<comment type="caution">
    <text evidence="2">The sequence shown here is derived from an EMBL/GenBank/DDBJ whole genome shotgun (WGS) entry which is preliminary data.</text>
</comment>
<keyword evidence="1" id="KW-0472">Membrane</keyword>
<feature type="transmembrane region" description="Helical" evidence="1">
    <location>
        <begin position="43"/>
        <end position="64"/>
    </location>
</feature>
<dbReference type="Proteomes" id="UP000645257">
    <property type="component" value="Unassembled WGS sequence"/>
</dbReference>
<reference evidence="2" key="1">
    <citation type="journal article" date="2014" name="Int. J. Syst. Evol. Microbiol.">
        <title>Complete genome sequence of Corynebacterium casei LMG S-19264T (=DSM 44701T), isolated from a smear-ripened cheese.</title>
        <authorList>
            <consortium name="US DOE Joint Genome Institute (JGI-PGF)"/>
            <person name="Walter F."/>
            <person name="Albersmeier A."/>
            <person name="Kalinowski J."/>
            <person name="Ruckert C."/>
        </authorList>
    </citation>
    <scope>NUCLEOTIDE SEQUENCE</scope>
    <source>
        <strain evidence="2">KCTC 32182</strain>
    </source>
</reference>
<dbReference type="EMBL" id="BMYX01000004">
    <property type="protein sequence ID" value="GGY10059.1"/>
    <property type="molecule type" value="Genomic_DNA"/>
</dbReference>
<feature type="transmembrane region" description="Helical" evidence="1">
    <location>
        <begin position="101"/>
        <end position="119"/>
    </location>
</feature>
<keyword evidence="3" id="KW-1185">Reference proteome</keyword>
<dbReference type="RefSeq" id="WP_189532111.1">
    <property type="nucleotide sequence ID" value="NZ_BMYX01000004.1"/>
</dbReference>
<evidence type="ECO:0000313" key="3">
    <source>
        <dbReference type="Proteomes" id="UP000645257"/>
    </source>
</evidence>
<dbReference type="AlphaFoldDB" id="A0A918NZW3"/>
<proteinExistence type="predicted"/>
<keyword evidence="1" id="KW-0812">Transmembrane</keyword>
<sequence>MFYVLLLATLFVSLAVSYAVTRFFDKTVKKLLVRLVGDELSGAWSQYLQFAVMVVGVSGGVRLWELEKYVSTKGESGPMELNGMRWTLEVYRTMIETLQSVAWVMLMFFLCAMIGFVLMRTLEARRAKHEDDMQ</sequence>
<organism evidence="2 3">
    <name type="scientific">Paludibacterium paludis</name>
    <dbReference type="NCBI Taxonomy" id="1225769"/>
    <lineage>
        <taxon>Bacteria</taxon>
        <taxon>Pseudomonadati</taxon>
        <taxon>Pseudomonadota</taxon>
        <taxon>Betaproteobacteria</taxon>
        <taxon>Neisseriales</taxon>
        <taxon>Chromobacteriaceae</taxon>
        <taxon>Paludibacterium</taxon>
    </lineage>
</organism>
<keyword evidence="1" id="KW-1133">Transmembrane helix</keyword>
<evidence type="ECO:0000313" key="2">
    <source>
        <dbReference type="EMBL" id="GGY10059.1"/>
    </source>
</evidence>
<evidence type="ECO:0000256" key="1">
    <source>
        <dbReference type="SAM" id="Phobius"/>
    </source>
</evidence>
<name>A0A918NZW3_9NEIS</name>
<gene>
    <name evidence="2" type="ORF">GCM10011289_11240</name>
</gene>
<accession>A0A918NZW3</accession>
<reference evidence="2" key="2">
    <citation type="submission" date="2020-09" db="EMBL/GenBank/DDBJ databases">
        <authorList>
            <person name="Sun Q."/>
            <person name="Kim S."/>
        </authorList>
    </citation>
    <scope>NUCLEOTIDE SEQUENCE</scope>
    <source>
        <strain evidence="2">KCTC 32182</strain>
    </source>
</reference>
<protein>
    <submittedName>
        <fullName evidence="2">Uncharacterized protein</fullName>
    </submittedName>
</protein>